<dbReference type="PANTHER" id="PTHR46491">
    <property type="entry name" value="CDGSH IRON SULFUR DOMAIN PROTEIN HOMOLOG"/>
    <property type="match status" value="1"/>
</dbReference>
<dbReference type="GO" id="GO:0051537">
    <property type="term" value="F:2 iron, 2 sulfur cluster binding"/>
    <property type="evidence" value="ECO:0007669"/>
    <property type="project" value="UniProtKB-KW"/>
</dbReference>
<dbReference type="InterPro" id="IPR052950">
    <property type="entry name" value="CISD"/>
</dbReference>
<dbReference type="GO" id="GO:0046872">
    <property type="term" value="F:metal ion binding"/>
    <property type="evidence" value="ECO:0007669"/>
    <property type="project" value="UniProtKB-KW"/>
</dbReference>
<dbReference type="RefSeq" id="WP_018695858.1">
    <property type="nucleotide sequence ID" value="NZ_AP025562.1"/>
</dbReference>
<keyword evidence="1" id="KW-0001">2Fe-2S</keyword>
<dbReference type="SMART" id="SM00704">
    <property type="entry name" value="ZnF_CDGSH"/>
    <property type="match status" value="2"/>
</dbReference>
<dbReference type="EMBL" id="VVXH01000015">
    <property type="protein sequence ID" value="KAA2376507.1"/>
    <property type="molecule type" value="Genomic_DNA"/>
</dbReference>
<dbReference type="eggNOG" id="COG3369">
    <property type="taxonomic scope" value="Bacteria"/>
</dbReference>
<dbReference type="InterPro" id="IPR010693">
    <property type="entry name" value="Divergent_4Fe-4S_mono-cluster"/>
</dbReference>
<dbReference type="AlphaFoldDB" id="A0A1Y3QVT8"/>
<evidence type="ECO:0000256" key="1">
    <source>
        <dbReference type="ARBA" id="ARBA00022714"/>
    </source>
</evidence>
<dbReference type="InterPro" id="IPR042216">
    <property type="entry name" value="MitoNEET_CISD"/>
</dbReference>
<sequence length="255" mass="28413">MSKLKIETGSSPARGRFSITVTEEGPYLVYGRPPLAEQFIMPNESNESWYFQQGRLFSTEAEPTAICRCGASHRKPYCDGSHEKADWDPRLTARPDALLDDAEVIDGGTLQMTDNEKYCVFARFCHPHGDAWTLTEASDDPEARKLAIREASMCPSGRLTAWDKETMKPFEFRFEPSLGLIEDITIGASGGLWIRGGIPMRREGGHTYEIRNRVVACRCGQSANKPYCDGTHASIKWKDGLAGEPVGETLPEEVY</sequence>
<dbReference type="InterPro" id="IPR018967">
    <property type="entry name" value="FeS-contain_CDGSH-typ"/>
</dbReference>
<reference evidence="7" key="2">
    <citation type="journal article" date="2018" name="BMC Genomics">
        <title>Whole genome sequencing and function prediction of 133 gut anaerobes isolated from chicken caecum in pure cultures.</title>
        <authorList>
            <person name="Medvecky M."/>
            <person name="Cejkova D."/>
            <person name="Polansky O."/>
            <person name="Karasova D."/>
            <person name="Kubasova T."/>
            <person name="Cizek A."/>
            <person name="Rychlik I."/>
        </authorList>
    </citation>
    <scope>NUCLEOTIDE SEQUENCE</scope>
    <source>
        <strain evidence="7">An90</strain>
    </source>
</reference>
<proteinExistence type="predicted"/>
<evidence type="ECO:0000313" key="7">
    <source>
        <dbReference type="EMBL" id="OUN03784.1"/>
    </source>
</evidence>
<evidence type="ECO:0000313" key="9">
    <source>
        <dbReference type="Proteomes" id="UP000322940"/>
    </source>
</evidence>
<feature type="domain" description="Iron-binding zinc finger CDGSH type" evidence="5">
    <location>
        <begin position="52"/>
        <end position="88"/>
    </location>
</feature>
<evidence type="ECO:0000256" key="2">
    <source>
        <dbReference type="ARBA" id="ARBA00022723"/>
    </source>
</evidence>
<dbReference type="Gene3D" id="3.40.5.90">
    <property type="entry name" value="CDGSH iron-sulfur domain, mitoNEET-type"/>
    <property type="match status" value="2"/>
</dbReference>
<dbReference type="PANTHER" id="PTHR46491:SF3">
    <property type="entry name" value="CDGSH IRON-SULFUR DOMAIN-CONTAINING PROTEIN 3, MITOCHONDRIAL"/>
    <property type="match status" value="1"/>
</dbReference>
<dbReference type="InterPro" id="IPR016548">
    <property type="entry name" value="UCP009180"/>
</dbReference>
<dbReference type="Pfam" id="PF09360">
    <property type="entry name" value="zf-CDGSH"/>
    <property type="match status" value="2"/>
</dbReference>
<dbReference type="Proteomes" id="UP000195772">
    <property type="component" value="Unassembled WGS sequence"/>
</dbReference>
<dbReference type="OrthoDB" id="9795032at2"/>
<dbReference type="Pfam" id="PF06902">
    <property type="entry name" value="Fer4_19"/>
    <property type="match status" value="1"/>
</dbReference>
<feature type="domain" description="Iron-binding zinc finger CDGSH type" evidence="5">
    <location>
        <begin position="197"/>
        <end position="238"/>
    </location>
</feature>
<dbReference type="GO" id="GO:0005737">
    <property type="term" value="C:cytoplasm"/>
    <property type="evidence" value="ECO:0007669"/>
    <property type="project" value="UniProtKB-ARBA"/>
</dbReference>
<evidence type="ECO:0000313" key="6">
    <source>
        <dbReference type="EMBL" id="KAA2376507.1"/>
    </source>
</evidence>
<evidence type="ECO:0000259" key="5">
    <source>
        <dbReference type="SMART" id="SM00704"/>
    </source>
</evidence>
<accession>A0A1Y3QVT8</accession>
<gene>
    <name evidence="7" type="ORF">B5G41_04775</name>
    <name evidence="6" type="ORF">F2Y10_12910</name>
</gene>
<keyword evidence="3" id="KW-0408">Iron</keyword>
<keyword evidence="4" id="KW-0411">Iron-sulfur</keyword>
<organism evidence="7 8">
    <name type="scientific">Alistipes onderdonkii</name>
    <dbReference type="NCBI Taxonomy" id="328813"/>
    <lineage>
        <taxon>Bacteria</taxon>
        <taxon>Pseudomonadati</taxon>
        <taxon>Bacteroidota</taxon>
        <taxon>Bacteroidia</taxon>
        <taxon>Bacteroidales</taxon>
        <taxon>Rikenellaceae</taxon>
        <taxon>Alistipes</taxon>
    </lineage>
</organism>
<reference evidence="6 9" key="3">
    <citation type="journal article" date="2019" name="Nat. Med.">
        <title>A library of human gut bacterial isolates paired with longitudinal multiomics data enables mechanistic microbiome research.</title>
        <authorList>
            <person name="Poyet M."/>
            <person name="Groussin M."/>
            <person name="Gibbons S.M."/>
            <person name="Avila-Pacheco J."/>
            <person name="Jiang X."/>
            <person name="Kearney S.M."/>
            <person name="Perrotta A.R."/>
            <person name="Berdy B."/>
            <person name="Zhao S."/>
            <person name="Lieberman T.D."/>
            <person name="Swanson P.K."/>
            <person name="Smith M."/>
            <person name="Roesemann S."/>
            <person name="Alexander J.E."/>
            <person name="Rich S.A."/>
            <person name="Livny J."/>
            <person name="Vlamakis H."/>
            <person name="Clish C."/>
            <person name="Bullock K."/>
            <person name="Deik A."/>
            <person name="Scott J."/>
            <person name="Pierce K.A."/>
            <person name="Xavier R.J."/>
            <person name="Alm E.J."/>
        </authorList>
    </citation>
    <scope>NUCLEOTIDE SEQUENCE [LARGE SCALE GENOMIC DNA]</scope>
    <source>
        <strain evidence="6 9">BIOML-A266</strain>
    </source>
</reference>
<evidence type="ECO:0000256" key="3">
    <source>
        <dbReference type="ARBA" id="ARBA00023004"/>
    </source>
</evidence>
<dbReference type="EMBL" id="NFHB01000003">
    <property type="protein sequence ID" value="OUN03784.1"/>
    <property type="molecule type" value="Genomic_DNA"/>
</dbReference>
<keyword evidence="2" id="KW-0479">Metal-binding</keyword>
<reference evidence="8" key="1">
    <citation type="submission" date="2017-04" db="EMBL/GenBank/DDBJ databases">
        <title>Function of individual gut microbiota members based on whole genome sequencing of pure cultures obtained from chicken caecum.</title>
        <authorList>
            <person name="Medvecky M."/>
            <person name="Cejkova D."/>
            <person name="Polansky O."/>
            <person name="Karasova D."/>
            <person name="Kubasova T."/>
            <person name="Cizek A."/>
            <person name="Rychlik I."/>
        </authorList>
    </citation>
    <scope>NUCLEOTIDE SEQUENCE [LARGE SCALE GENOMIC DNA]</scope>
    <source>
        <strain evidence="8">An90</strain>
    </source>
</reference>
<name>A0A1Y3QVT8_9BACT</name>
<protein>
    <submittedName>
        <fullName evidence="6">CDGSH iron-sulfur domain-containing protein</fullName>
    </submittedName>
</protein>
<dbReference type="PIRSF" id="PIRSF009180">
    <property type="entry name" value="UCP009180"/>
    <property type="match status" value="1"/>
</dbReference>
<evidence type="ECO:0000313" key="8">
    <source>
        <dbReference type="Proteomes" id="UP000195772"/>
    </source>
</evidence>
<comment type="caution">
    <text evidence="7">The sequence shown here is derived from an EMBL/GenBank/DDBJ whole genome shotgun (WGS) entry which is preliminary data.</text>
</comment>
<dbReference type="Proteomes" id="UP000322940">
    <property type="component" value="Unassembled WGS sequence"/>
</dbReference>
<evidence type="ECO:0000256" key="4">
    <source>
        <dbReference type="ARBA" id="ARBA00023014"/>
    </source>
</evidence>